<accession>A0A2Z7DDI1</accession>
<feature type="region of interest" description="Disordered" evidence="1">
    <location>
        <begin position="38"/>
        <end position="82"/>
    </location>
</feature>
<dbReference type="EMBL" id="KQ988543">
    <property type="protein sequence ID" value="KZV55454.1"/>
    <property type="molecule type" value="Genomic_DNA"/>
</dbReference>
<dbReference type="Proteomes" id="UP000250235">
    <property type="component" value="Unassembled WGS sequence"/>
</dbReference>
<gene>
    <name evidence="2" type="ORF">F511_32001</name>
</gene>
<feature type="compositionally biased region" description="Polar residues" evidence="1">
    <location>
        <begin position="38"/>
        <end position="50"/>
    </location>
</feature>
<organism evidence="2 3">
    <name type="scientific">Dorcoceras hygrometricum</name>
    <dbReference type="NCBI Taxonomy" id="472368"/>
    <lineage>
        <taxon>Eukaryota</taxon>
        <taxon>Viridiplantae</taxon>
        <taxon>Streptophyta</taxon>
        <taxon>Embryophyta</taxon>
        <taxon>Tracheophyta</taxon>
        <taxon>Spermatophyta</taxon>
        <taxon>Magnoliopsida</taxon>
        <taxon>eudicotyledons</taxon>
        <taxon>Gunneridae</taxon>
        <taxon>Pentapetalae</taxon>
        <taxon>asterids</taxon>
        <taxon>lamiids</taxon>
        <taxon>Lamiales</taxon>
        <taxon>Gesneriaceae</taxon>
        <taxon>Didymocarpoideae</taxon>
        <taxon>Trichosporeae</taxon>
        <taxon>Loxocarpinae</taxon>
        <taxon>Dorcoceras</taxon>
    </lineage>
</organism>
<sequence length="82" mass="8817">MANQIKRRNVSSLTYENFPGGHQSQYCSHPCTLNSTPRSMTGCKTPSSAFTRRPDEIGADGFSSKSWLERFSGEEGGGGGGL</sequence>
<keyword evidence="3" id="KW-1185">Reference proteome</keyword>
<name>A0A2Z7DDI1_9LAMI</name>
<evidence type="ECO:0000256" key="1">
    <source>
        <dbReference type="SAM" id="MobiDB-lite"/>
    </source>
</evidence>
<protein>
    <submittedName>
        <fullName evidence="2">BTB/POZ domain-containing protein-like</fullName>
    </submittedName>
</protein>
<evidence type="ECO:0000313" key="2">
    <source>
        <dbReference type="EMBL" id="KZV55454.1"/>
    </source>
</evidence>
<reference evidence="2 3" key="1">
    <citation type="journal article" date="2015" name="Proc. Natl. Acad. Sci. U.S.A.">
        <title>The resurrection genome of Boea hygrometrica: A blueprint for survival of dehydration.</title>
        <authorList>
            <person name="Xiao L."/>
            <person name="Yang G."/>
            <person name="Zhang L."/>
            <person name="Yang X."/>
            <person name="Zhao S."/>
            <person name="Ji Z."/>
            <person name="Zhou Q."/>
            <person name="Hu M."/>
            <person name="Wang Y."/>
            <person name="Chen M."/>
            <person name="Xu Y."/>
            <person name="Jin H."/>
            <person name="Xiao X."/>
            <person name="Hu G."/>
            <person name="Bao F."/>
            <person name="Hu Y."/>
            <person name="Wan P."/>
            <person name="Li L."/>
            <person name="Deng X."/>
            <person name="Kuang T."/>
            <person name="Xiang C."/>
            <person name="Zhu J.K."/>
            <person name="Oliver M.J."/>
            <person name="He Y."/>
        </authorList>
    </citation>
    <scope>NUCLEOTIDE SEQUENCE [LARGE SCALE GENOMIC DNA]</scope>
    <source>
        <strain evidence="3">cv. XS01</strain>
    </source>
</reference>
<evidence type="ECO:0000313" key="3">
    <source>
        <dbReference type="Proteomes" id="UP000250235"/>
    </source>
</evidence>
<dbReference type="AlphaFoldDB" id="A0A2Z7DDI1"/>
<proteinExistence type="predicted"/>